<dbReference type="Gene3D" id="2.10.25.10">
    <property type="entry name" value="Laminin"/>
    <property type="match status" value="1"/>
</dbReference>
<dbReference type="AlphaFoldDB" id="A0A0B2VGZ8"/>
<keyword evidence="5" id="KW-1185">Reference proteome</keyword>
<sequence length="410" mass="45469">MDLTQYIIERILCLLIIVIHSLSGQPNTTQNESSPPAAVPSAVHHQPTRGVLHLTTNTNLAHRLLSSNQGSDAMVVPGECLNGGSWIASLNSCDCPITYGGRLCEVHLCLNGGFLAEDGRSCHCGKFEGKHCEQPACVGGMLNVHGRCDCMGNYFGRFCELFCVHGKLTNGKCVCYDGYEGVTCTRCNASYMSVNSGECGDVPRRRRPVMQSRFALSGLSLCLITIILLWISVVTRRRRTMLAATHFERIANERLLREQQRRLCEHRVIATQAPRTSRSRAVCEFRHFMQAARNADVRLLAGACGSRSPHFLRTDEVTVRVDTPPPGKFHRCTHTISYLLFSRRLDVCGGFRLSAQEFENLAGMNEKKKKLFTRSGKNLEKGGGRKEDCTCVAYIGRCPCVFLASTIFVD</sequence>
<dbReference type="InterPro" id="IPR000742">
    <property type="entry name" value="EGF"/>
</dbReference>
<keyword evidence="1" id="KW-1133">Transmembrane helix</keyword>
<gene>
    <name evidence="4" type="primary">cue</name>
    <name evidence="4" type="ORF">Tcan_16050</name>
</gene>
<keyword evidence="1" id="KW-0812">Transmembrane</keyword>
<comment type="caution">
    <text evidence="4">The sequence shown here is derived from an EMBL/GenBank/DDBJ whole genome shotgun (WGS) entry which is preliminary data.</text>
</comment>
<dbReference type="EMBL" id="JPKZ01001308">
    <property type="protein sequence ID" value="KHN82786.1"/>
    <property type="molecule type" value="Genomic_DNA"/>
</dbReference>
<proteinExistence type="predicted"/>
<evidence type="ECO:0000256" key="2">
    <source>
        <dbReference type="SAM" id="SignalP"/>
    </source>
</evidence>
<dbReference type="STRING" id="6265.A0A0B2VGZ8"/>
<organism evidence="4 5">
    <name type="scientific">Toxocara canis</name>
    <name type="common">Canine roundworm</name>
    <dbReference type="NCBI Taxonomy" id="6265"/>
    <lineage>
        <taxon>Eukaryota</taxon>
        <taxon>Metazoa</taxon>
        <taxon>Ecdysozoa</taxon>
        <taxon>Nematoda</taxon>
        <taxon>Chromadorea</taxon>
        <taxon>Rhabditida</taxon>
        <taxon>Spirurina</taxon>
        <taxon>Ascaridomorpha</taxon>
        <taxon>Ascaridoidea</taxon>
        <taxon>Toxocaridae</taxon>
        <taxon>Toxocara</taxon>
    </lineage>
</organism>
<dbReference type="PROSITE" id="PS00022">
    <property type="entry name" value="EGF_1"/>
    <property type="match status" value="1"/>
</dbReference>
<feature type="domain" description="EGF-like" evidence="3">
    <location>
        <begin position="93"/>
        <end position="104"/>
    </location>
</feature>
<name>A0A0B2VGZ8_TOXCA</name>
<dbReference type="OrthoDB" id="6130531at2759"/>
<evidence type="ECO:0000259" key="3">
    <source>
        <dbReference type="PROSITE" id="PS00022"/>
    </source>
</evidence>
<evidence type="ECO:0000313" key="4">
    <source>
        <dbReference type="EMBL" id="KHN82786.1"/>
    </source>
</evidence>
<reference evidence="4 5" key="1">
    <citation type="submission" date="2014-11" db="EMBL/GenBank/DDBJ databases">
        <title>Genetic blueprint of the zoonotic pathogen Toxocara canis.</title>
        <authorList>
            <person name="Zhu X.-Q."/>
            <person name="Korhonen P.K."/>
            <person name="Cai H."/>
            <person name="Young N.D."/>
            <person name="Nejsum P."/>
            <person name="von Samson-Himmelstjerna G."/>
            <person name="Boag P.R."/>
            <person name="Tan P."/>
            <person name="Li Q."/>
            <person name="Min J."/>
            <person name="Yang Y."/>
            <person name="Wang X."/>
            <person name="Fang X."/>
            <person name="Hall R.S."/>
            <person name="Hofmann A."/>
            <person name="Sternberg P.W."/>
            <person name="Jex A.R."/>
            <person name="Gasser R.B."/>
        </authorList>
    </citation>
    <scope>NUCLEOTIDE SEQUENCE [LARGE SCALE GENOMIC DNA]</scope>
    <source>
        <strain evidence="4">PN_DK_2014</strain>
    </source>
</reference>
<accession>A0A0B2VGZ8</accession>
<feature type="signal peptide" evidence="2">
    <location>
        <begin position="1"/>
        <end position="24"/>
    </location>
</feature>
<feature type="transmembrane region" description="Helical" evidence="1">
    <location>
        <begin position="214"/>
        <end position="233"/>
    </location>
</feature>
<keyword evidence="2" id="KW-0732">Signal</keyword>
<dbReference type="Proteomes" id="UP000031036">
    <property type="component" value="Unassembled WGS sequence"/>
</dbReference>
<keyword evidence="1" id="KW-0472">Membrane</keyword>
<evidence type="ECO:0000256" key="1">
    <source>
        <dbReference type="SAM" id="Phobius"/>
    </source>
</evidence>
<feature type="chain" id="PRO_5002096143" evidence="2">
    <location>
        <begin position="25"/>
        <end position="410"/>
    </location>
</feature>
<evidence type="ECO:0000313" key="5">
    <source>
        <dbReference type="Proteomes" id="UP000031036"/>
    </source>
</evidence>
<protein>
    <submittedName>
        <fullName evidence="4">Protein cueball</fullName>
    </submittedName>
</protein>